<name>A0A9J5Z7A7_SOLCO</name>
<dbReference type="PANTHER" id="PTHR33470:SF30">
    <property type="entry name" value="PISTIL-SPECIFIC EXTENSIN-LIKE PROTEIN"/>
    <property type="match status" value="1"/>
</dbReference>
<dbReference type="PRINTS" id="PR01218">
    <property type="entry name" value="PSTLEXTENSIN"/>
</dbReference>
<dbReference type="PANTHER" id="PTHR33470">
    <property type="entry name" value="OS01G0164075 PROTEIN"/>
    <property type="match status" value="1"/>
</dbReference>
<comment type="caution">
    <text evidence="2">The sequence shown here is derived from an EMBL/GenBank/DDBJ whole genome shotgun (WGS) entry which is preliminary data.</text>
</comment>
<dbReference type="AlphaFoldDB" id="A0A9J5Z7A7"/>
<keyword evidence="3" id="KW-1185">Reference proteome</keyword>
<proteinExistence type="predicted"/>
<accession>A0A9J5Z7A7</accession>
<evidence type="ECO:0000313" key="2">
    <source>
        <dbReference type="EMBL" id="KAG5606878.1"/>
    </source>
</evidence>
<reference evidence="2 3" key="1">
    <citation type="submission" date="2020-09" db="EMBL/GenBank/DDBJ databases">
        <title>De no assembly of potato wild relative species, Solanum commersonii.</title>
        <authorList>
            <person name="Cho K."/>
        </authorList>
    </citation>
    <scope>NUCLEOTIDE SEQUENCE [LARGE SCALE GENOMIC DNA]</scope>
    <source>
        <strain evidence="2">LZ3.2</strain>
        <tissue evidence="2">Leaf</tissue>
    </source>
</reference>
<evidence type="ECO:0000256" key="1">
    <source>
        <dbReference type="ARBA" id="ARBA00022729"/>
    </source>
</evidence>
<dbReference type="InterPro" id="IPR003882">
    <property type="entry name" value="Pistil_extensin"/>
</dbReference>
<protein>
    <submittedName>
        <fullName evidence="2">Uncharacterized protein</fullName>
    </submittedName>
</protein>
<sequence length="173" mass="19403">MDDAPLFSNGIAQIMSSNTNRVYDYEKINWAENRSKKLHNSFVMTKVNIKKVKKDSQSSSKVQSIKSQKRGASARLVFCYNGKSAIVQSVITDKNIEFWITPKLLIGADISKCKVYLVKSPSPTCNVSTNFNGGRTASKYGLDKVKAEYVSDNDDPPRLKSVLLQQQKMNLLM</sequence>
<dbReference type="Proteomes" id="UP000824120">
    <property type="component" value="Chromosome 5"/>
</dbReference>
<dbReference type="EMBL" id="JACXVP010000005">
    <property type="protein sequence ID" value="KAG5606878.1"/>
    <property type="molecule type" value="Genomic_DNA"/>
</dbReference>
<dbReference type="GO" id="GO:0071944">
    <property type="term" value="C:cell periphery"/>
    <property type="evidence" value="ECO:0007669"/>
    <property type="project" value="TreeGrafter"/>
</dbReference>
<organism evidence="2 3">
    <name type="scientific">Solanum commersonii</name>
    <name type="common">Commerson's wild potato</name>
    <name type="synonym">Commerson's nightshade</name>
    <dbReference type="NCBI Taxonomy" id="4109"/>
    <lineage>
        <taxon>Eukaryota</taxon>
        <taxon>Viridiplantae</taxon>
        <taxon>Streptophyta</taxon>
        <taxon>Embryophyta</taxon>
        <taxon>Tracheophyta</taxon>
        <taxon>Spermatophyta</taxon>
        <taxon>Magnoliopsida</taxon>
        <taxon>eudicotyledons</taxon>
        <taxon>Gunneridae</taxon>
        <taxon>Pentapetalae</taxon>
        <taxon>asterids</taxon>
        <taxon>lamiids</taxon>
        <taxon>Solanales</taxon>
        <taxon>Solanaceae</taxon>
        <taxon>Solanoideae</taxon>
        <taxon>Solaneae</taxon>
        <taxon>Solanum</taxon>
    </lineage>
</organism>
<dbReference type="Pfam" id="PF01190">
    <property type="entry name" value="Pollen_Ole_e_1"/>
    <property type="match status" value="1"/>
</dbReference>
<evidence type="ECO:0000313" key="3">
    <source>
        <dbReference type="Proteomes" id="UP000824120"/>
    </source>
</evidence>
<keyword evidence="1" id="KW-0732">Signal</keyword>
<dbReference type="OrthoDB" id="747559at2759"/>
<gene>
    <name evidence="2" type="ORF">H5410_028370</name>
</gene>